<evidence type="ECO:0000313" key="1">
    <source>
        <dbReference type="EMBL" id="KAB1268044.1"/>
    </source>
</evidence>
<keyword evidence="2" id="KW-1185">Reference proteome</keyword>
<gene>
    <name evidence="1" type="ORF">Cadr_000013554</name>
</gene>
<reference evidence="1 2" key="2">
    <citation type="journal article" date="2019" name="Mol. Ecol. Resour.">
        <title>Improving Illumina assemblies with Hi-C and long reads: an example with the North African dromedary.</title>
        <authorList>
            <person name="Elbers J.P."/>
            <person name="Rogers M.F."/>
            <person name="Perelman P.L."/>
            <person name="Proskuryakova A.A."/>
            <person name="Serdyukova N.A."/>
            <person name="Johnson W.E."/>
            <person name="Horin P."/>
            <person name="Corander J."/>
            <person name="Murphy D."/>
            <person name="Burger P.A."/>
        </authorList>
    </citation>
    <scope>NUCLEOTIDE SEQUENCE [LARGE SCALE GENOMIC DNA]</scope>
    <source>
        <strain evidence="1">Drom800</strain>
        <tissue evidence="1">Blood</tissue>
    </source>
</reference>
<name>A0A5N4DA49_CAMDR</name>
<evidence type="ECO:0000313" key="2">
    <source>
        <dbReference type="Proteomes" id="UP000299084"/>
    </source>
</evidence>
<dbReference type="PANTHER" id="PTHR16049">
    <property type="entry name" value="IQ DOMAIN-CONTAINING PROTEIN C"/>
    <property type="match status" value="1"/>
</dbReference>
<dbReference type="EMBL" id="JWIN03000013">
    <property type="protein sequence ID" value="KAB1268044.1"/>
    <property type="molecule type" value="Genomic_DNA"/>
</dbReference>
<dbReference type="Proteomes" id="UP000299084">
    <property type="component" value="Unassembled WGS sequence"/>
</dbReference>
<dbReference type="InterPro" id="IPR042506">
    <property type="entry name" value="IQCC"/>
</dbReference>
<proteinExistence type="predicted"/>
<reference evidence="1" key="1">
    <citation type="submission" date="2014-12" db="EMBL/GenBank/DDBJ databases">
        <authorList>
            <person name="Fitak R."/>
            <person name="Mohandesan E."/>
            <person name="Burger P.A."/>
            <person name="Jukka C."/>
        </authorList>
    </citation>
    <scope>NUCLEOTIDE SEQUENCE</scope>
    <source>
        <strain evidence="1">Drom800</strain>
        <tissue evidence="1">Blood</tissue>
    </source>
</reference>
<dbReference type="PROSITE" id="PS50096">
    <property type="entry name" value="IQ"/>
    <property type="match status" value="1"/>
</dbReference>
<sequence>MELERLVRKVTTLQVRGGQGAHDYYPTGTFGRDEAVTFSYLLACSPLKACVRGFLVRRQFQSLRAEYEAIVQEIEGDLGTLQWTQGWIPKPRFLPKELMLGQCLVSAFSRLSRSILPSFAEAEGPRLPQSQTELQELQYHRSHLAMELLWLQQAINSRKEVGTNLEPFLHI</sequence>
<accession>A0A5N4DA49</accession>
<dbReference type="EMBL" id="JWIN03000013">
    <property type="protein sequence ID" value="KAB1268045.1"/>
    <property type="molecule type" value="Genomic_DNA"/>
</dbReference>
<dbReference type="AlphaFoldDB" id="A0A5N4DA49"/>
<dbReference type="PANTHER" id="PTHR16049:SF8">
    <property type="entry name" value="IQ DOMAIN-CONTAINING PROTEIN C"/>
    <property type="match status" value="1"/>
</dbReference>
<protein>
    <submittedName>
        <fullName evidence="1">IQ domain-containing protein C</fullName>
    </submittedName>
</protein>
<organism evidence="1 2">
    <name type="scientific">Camelus dromedarius</name>
    <name type="common">Dromedary</name>
    <name type="synonym">Arabian camel</name>
    <dbReference type="NCBI Taxonomy" id="9838"/>
    <lineage>
        <taxon>Eukaryota</taxon>
        <taxon>Metazoa</taxon>
        <taxon>Chordata</taxon>
        <taxon>Craniata</taxon>
        <taxon>Vertebrata</taxon>
        <taxon>Euteleostomi</taxon>
        <taxon>Mammalia</taxon>
        <taxon>Eutheria</taxon>
        <taxon>Laurasiatheria</taxon>
        <taxon>Artiodactyla</taxon>
        <taxon>Tylopoda</taxon>
        <taxon>Camelidae</taxon>
        <taxon>Camelus</taxon>
    </lineage>
</organism>
<comment type="caution">
    <text evidence="1">The sequence shown here is derived from an EMBL/GenBank/DDBJ whole genome shotgun (WGS) entry which is preliminary data.</text>
</comment>